<dbReference type="FunFam" id="2.130.10.10:FF:001320">
    <property type="entry name" value="Predicted protein"/>
    <property type="match status" value="1"/>
</dbReference>
<dbReference type="PROSITE" id="PS50082">
    <property type="entry name" value="WD_REPEATS_2"/>
    <property type="match status" value="3"/>
</dbReference>
<dbReference type="SMART" id="SM00320">
    <property type="entry name" value="WD40"/>
    <property type="match status" value="9"/>
</dbReference>
<feature type="repeat" description="WD" evidence="9">
    <location>
        <begin position="454"/>
        <end position="485"/>
    </location>
</feature>
<keyword evidence="6" id="KW-0969">Cilium</keyword>
<gene>
    <name evidence="10" type="ORF">CLEP1334_LOCUS1638</name>
</gene>
<feature type="repeat" description="WD" evidence="9">
    <location>
        <begin position="324"/>
        <end position="357"/>
    </location>
</feature>
<keyword evidence="3" id="KW-0963">Cytoplasm</keyword>
<evidence type="ECO:0000256" key="8">
    <source>
        <dbReference type="ARBA" id="ARBA00029552"/>
    </source>
</evidence>
<evidence type="ECO:0000313" key="10">
    <source>
        <dbReference type="EMBL" id="CAD8525774.1"/>
    </source>
</evidence>
<dbReference type="SUPFAM" id="SSF50998">
    <property type="entry name" value="Quinoprotein alcohol dehydrogenase-like"/>
    <property type="match status" value="1"/>
</dbReference>
<evidence type="ECO:0000256" key="4">
    <source>
        <dbReference type="ARBA" id="ARBA00022574"/>
    </source>
</evidence>
<dbReference type="Gene3D" id="2.130.10.10">
    <property type="entry name" value="YVTN repeat-like/Quinoprotein amine dehydrogenase"/>
    <property type="match status" value="3"/>
</dbReference>
<comment type="similarity">
    <text evidence="7">Belongs to the CFAP52 family.</text>
</comment>
<dbReference type="PANTHER" id="PTHR13720:SF14">
    <property type="entry name" value="CILIA- AND FLAGELLA-ASSOCIATED PROTEIN 52"/>
    <property type="match status" value="1"/>
</dbReference>
<keyword evidence="4 9" id="KW-0853">WD repeat</keyword>
<evidence type="ECO:0000256" key="1">
    <source>
        <dbReference type="ARBA" id="ARBA00004230"/>
    </source>
</evidence>
<keyword evidence="6" id="KW-0966">Cell projection</keyword>
<dbReference type="PROSITE" id="PS50294">
    <property type="entry name" value="WD_REPEATS_REGION"/>
    <property type="match status" value="2"/>
</dbReference>
<evidence type="ECO:0000256" key="7">
    <source>
        <dbReference type="ARBA" id="ARBA00029456"/>
    </source>
</evidence>
<comment type="subcellular location">
    <subcellularLocation>
        <location evidence="1">Cell projection</location>
        <location evidence="1">Cilium</location>
        <location evidence="1">Flagellum</location>
    </subcellularLocation>
    <subcellularLocation>
        <location evidence="2">Cytoplasm</location>
    </subcellularLocation>
</comment>
<name>A0A7S0ILU1_9EUKA</name>
<dbReference type="InterPro" id="IPR011047">
    <property type="entry name" value="Quinoprotein_ADH-like_sf"/>
</dbReference>
<keyword evidence="5" id="KW-0677">Repeat</keyword>
<evidence type="ECO:0000256" key="6">
    <source>
        <dbReference type="ARBA" id="ARBA00022846"/>
    </source>
</evidence>
<dbReference type="InterPro" id="IPR001680">
    <property type="entry name" value="WD40_rpt"/>
</dbReference>
<reference evidence="10" key="1">
    <citation type="submission" date="2021-01" db="EMBL/GenBank/DDBJ databases">
        <authorList>
            <person name="Corre E."/>
            <person name="Pelletier E."/>
            <person name="Niang G."/>
            <person name="Scheremetjew M."/>
            <person name="Finn R."/>
            <person name="Kale V."/>
            <person name="Holt S."/>
            <person name="Cochrane G."/>
            <person name="Meng A."/>
            <person name="Brown T."/>
            <person name="Cohen L."/>
        </authorList>
    </citation>
    <scope>NUCLEOTIDE SEQUENCE</scope>
    <source>
        <strain evidence="10">RCC1130</strain>
    </source>
</reference>
<dbReference type="AlphaFoldDB" id="A0A7S0ILU1"/>
<organism evidence="10">
    <name type="scientific">Calcidiscus leptoporus</name>
    <dbReference type="NCBI Taxonomy" id="127549"/>
    <lineage>
        <taxon>Eukaryota</taxon>
        <taxon>Haptista</taxon>
        <taxon>Haptophyta</taxon>
        <taxon>Prymnesiophyceae</taxon>
        <taxon>Coccolithales</taxon>
        <taxon>Calcidiscaceae</taxon>
        <taxon>Calcidiscus</taxon>
    </lineage>
</organism>
<dbReference type="EMBL" id="HBER01003147">
    <property type="protein sequence ID" value="CAD8525774.1"/>
    <property type="molecule type" value="Transcribed_RNA"/>
</dbReference>
<evidence type="ECO:0000256" key="5">
    <source>
        <dbReference type="ARBA" id="ARBA00022737"/>
    </source>
</evidence>
<evidence type="ECO:0000256" key="9">
    <source>
        <dbReference type="PROSITE-ProRule" id="PRU00221"/>
    </source>
</evidence>
<dbReference type="InterPro" id="IPR050630">
    <property type="entry name" value="WD_repeat_EMAP"/>
</dbReference>
<dbReference type="InterPro" id="IPR015943">
    <property type="entry name" value="WD40/YVTN_repeat-like_dom_sf"/>
</dbReference>
<proteinExistence type="inferred from homology"/>
<dbReference type="PANTHER" id="PTHR13720">
    <property type="entry name" value="WD-40 REPEAT PROTEIN"/>
    <property type="match status" value="1"/>
</dbReference>
<evidence type="ECO:0000256" key="3">
    <source>
        <dbReference type="ARBA" id="ARBA00022490"/>
    </source>
</evidence>
<dbReference type="Pfam" id="PF00400">
    <property type="entry name" value="WD40"/>
    <property type="match status" value="4"/>
</dbReference>
<feature type="repeat" description="WD" evidence="9">
    <location>
        <begin position="287"/>
        <end position="321"/>
    </location>
</feature>
<dbReference type="GO" id="GO:0031514">
    <property type="term" value="C:motile cilium"/>
    <property type="evidence" value="ECO:0007669"/>
    <property type="project" value="UniProtKB-SubCell"/>
</dbReference>
<dbReference type="GO" id="GO:0005930">
    <property type="term" value="C:axoneme"/>
    <property type="evidence" value="ECO:0007669"/>
    <property type="project" value="UniProtKB-ARBA"/>
</dbReference>
<accession>A0A7S0ILU1</accession>
<keyword evidence="6" id="KW-0282">Flagellum</keyword>
<protein>
    <recommendedName>
        <fullName evidence="8">Cilia- and flagella-associated protein 52</fullName>
    </recommendedName>
</protein>
<evidence type="ECO:0000256" key="2">
    <source>
        <dbReference type="ARBA" id="ARBA00004496"/>
    </source>
</evidence>
<sequence length="495" mass="52646">MAICGSPASHDVATTCTWLNTTEAALVTGGVNQLRVWDFDPEHRKVRPTECTTGKEKRAYNCIAISQDDKAIFAGTDSGDVLKIDTQSKRLLINGPKKRLEKGVKSLVYNCATGQVIAGSGSGQLVTLSDSLERLGCAHVLEGAVTSIALDQPGEFFFAGTAHSNMYLVPADNLGAAELKCTSHHDKINDIAFPKGYASLFATCSASEIRVWHSGTMNELIRIQVPNLECNCIVFPSDGTAILSGWSDGKIRSFGPQSGCLQYVINDAHRLTGVGNSSGGVVPQNGVTSLCPTNDTRKLISGGADGKVRVWAVSKGQQVMLASMQEHKGPISSLVVTEDDSMCVSASADGSCIVWQLTGMMPFVRANALFAANFFKAALYGPNECQLLTCGTDRKITYWDVTTMQAIRILDGSDVAEVNTLAISKSDEPLFVSGGADKKVCVWNYNEGAMHYEGTAHSGAVKKVMVAPDEKTIVSVGSEGAICIWTTPQDVATGA</sequence>